<dbReference type="InterPro" id="IPR033344">
    <property type="entry name" value="CURT1"/>
</dbReference>
<dbReference type="PANTHER" id="PTHR33222:SF2">
    <property type="entry name" value="PROTEIN CURVATURE THYLAKOID 1D, CHLOROPLASTIC"/>
    <property type="match status" value="1"/>
</dbReference>
<comment type="caution">
    <text evidence="5">The sequence shown here is derived from an EMBL/GenBank/DDBJ whole genome shotgun (WGS) entry which is preliminary data.</text>
</comment>
<dbReference type="AlphaFoldDB" id="A0A8K0DXM4"/>
<evidence type="ECO:0000313" key="5">
    <source>
        <dbReference type="EMBL" id="KAF3439220.1"/>
    </source>
</evidence>
<dbReference type="EMBL" id="VOIH02000008">
    <property type="protein sequence ID" value="KAF3439220.1"/>
    <property type="molecule type" value="Genomic_DNA"/>
</dbReference>
<keyword evidence="3" id="KW-0472">Membrane</keyword>
<accession>A0A8K0DXM4</accession>
<evidence type="ECO:0000259" key="4">
    <source>
        <dbReference type="Pfam" id="PF14159"/>
    </source>
</evidence>
<feature type="domain" description="Cyanobacterial aminoacyl-tRNA synthetase CAAD" evidence="4">
    <location>
        <begin position="144"/>
        <end position="219"/>
    </location>
</feature>
<dbReference type="Pfam" id="PF14159">
    <property type="entry name" value="CAAD"/>
    <property type="match status" value="1"/>
</dbReference>
<sequence>MEMALFTAQAISNLPTTNHKLLIPNTSHLSPKPSLLPSRTSPSGSSRHLHSRLLYFSNSLPRAATSEETSSGANQYNGKDRDGVVTFDDSETKDFNERFTAEAPREESIVDGQTQTFELLNNLNVRNRVKSLEFALYVTELIDSNDTYKILFYGGGALVTVWFASAIVGSIDSIPIFPKLMEVVGLGYTVWFTSRYLIFKKRREELVAKLQELKQQVLGSDD</sequence>
<dbReference type="PANTHER" id="PTHR33222">
    <property type="match status" value="1"/>
</dbReference>
<evidence type="ECO:0000256" key="2">
    <source>
        <dbReference type="SAM" id="MobiDB-lite"/>
    </source>
</evidence>
<evidence type="ECO:0000313" key="6">
    <source>
        <dbReference type="Proteomes" id="UP000796880"/>
    </source>
</evidence>
<keyword evidence="3" id="KW-0812">Transmembrane</keyword>
<dbReference type="InterPro" id="IPR025564">
    <property type="entry name" value="CAAD_dom"/>
</dbReference>
<feature type="region of interest" description="Disordered" evidence="2">
    <location>
        <begin position="66"/>
        <end position="87"/>
    </location>
</feature>
<evidence type="ECO:0000256" key="3">
    <source>
        <dbReference type="SAM" id="Phobius"/>
    </source>
</evidence>
<dbReference type="Proteomes" id="UP000796880">
    <property type="component" value="Unassembled WGS sequence"/>
</dbReference>
<proteinExistence type="predicted"/>
<keyword evidence="6" id="KW-1185">Reference proteome</keyword>
<name>A0A8K0DXM4_9ROSA</name>
<dbReference type="OrthoDB" id="2014299at2759"/>
<feature type="compositionally biased region" description="Low complexity" evidence="2">
    <location>
        <begin position="26"/>
        <end position="46"/>
    </location>
</feature>
<feature type="region of interest" description="Disordered" evidence="2">
    <location>
        <begin position="22"/>
        <end position="47"/>
    </location>
</feature>
<feature type="transmembrane region" description="Helical" evidence="3">
    <location>
        <begin position="150"/>
        <end position="171"/>
    </location>
</feature>
<feature type="transmembrane region" description="Helical" evidence="3">
    <location>
        <begin position="183"/>
        <end position="199"/>
    </location>
</feature>
<comment type="subcellular location">
    <subcellularLocation>
        <location evidence="1">Membrane</location>
        <topology evidence="1">Multi-pass membrane protein</topology>
    </subcellularLocation>
</comment>
<protein>
    <recommendedName>
        <fullName evidence="4">Cyanobacterial aminoacyl-tRNA synthetase CAAD domain-containing protein</fullName>
    </recommendedName>
</protein>
<reference evidence="5" key="1">
    <citation type="submission" date="2020-03" db="EMBL/GenBank/DDBJ databases">
        <title>A high-quality chromosome-level genome assembly of a woody plant with both climbing and erect habits, Rhamnella rubrinervis.</title>
        <authorList>
            <person name="Lu Z."/>
            <person name="Yang Y."/>
            <person name="Zhu X."/>
            <person name="Sun Y."/>
        </authorList>
    </citation>
    <scope>NUCLEOTIDE SEQUENCE</scope>
    <source>
        <strain evidence="5">BYM</strain>
        <tissue evidence="5">Leaf</tissue>
    </source>
</reference>
<dbReference type="GO" id="GO:0009535">
    <property type="term" value="C:chloroplast thylakoid membrane"/>
    <property type="evidence" value="ECO:0007669"/>
    <property type="project" value="TreeGrafter"/>
</dbReference>
<feature type="compositionally biased region" description="Polar residues" evidence="2">
    <location>
        <begin position="66"/>
        <end position="77"/>
    </location>
</feature>
<evidence type="ECO:0000256" key="1">
    <source>
        <dbReference type="ARBA" id="ARBA00004141"/>
    </source>
</evidence>
<organism evidence="5 6">
    <name type="scientific">Rhamnella rubrinervis</name>
    <dbReference type="NCBI Taxonomy" id="2594499"/>
    <lineage>
        <taxon>Eukaryota</taxon>
        <taxon>Viridiplantae</taxon>
        <taxon>Streptophyta</taxon>
        <taxon>Embryophyta</taxon>
        <taxon>Tracheophyta</taxon>
        <taxon>Spermatophyta</taxon>
        <taxon>Magnoliopsida</taxon>
        <taxon>eudicotyledons</taxon>
        <taxon>Gunneridae</taxon>
        <taxon>Pentapetalae</taxon>
        <taxon>rosids</taxon>
        <taxon>fabids</taxon>
        <taxon>Rosales</taxon>
        <taxon>Rhamnaceae</taxon>
        <taxon>rhamnoid group</taxon>
        <taxon>Rhamneae</taxon>
        <taxon>Rhamnella</taxon>
    </lineage>
</organism>
<keyword evidence="3" id="KW-1133">Transmembrane helix</keyword>
<gene>
    <name evidence="5" type="ORF">FNV43_RR17495</name>
</gene>